<reference evidence="2" key="1">
    <citation type="journal article" date="2019" name="Int. J. Syst. Evol. Microbiol.">
        <title>The Global Catalogue of Microorganisms (GCM) 10K type strain sequencing project: providing services to taxonomists for standard genome sequencing and annotation.</title>
        <authorList>
            <consortium name="The Broad Institute Genomics Platform"/>
            <consortium name="The Broad Institute Genome Sequencing Center for Infectious Disease"/>
            <person name="Wu L."/>
            <person name="Ma J."/>
        </authorList>
    </citation>
    <scope>NUCLEOTIDE SEQUENCE [LARGE SCALE GENOMIC DNA]</scope>
    <source>
        <strain evidence="2">JCM 4147</strain>
    </source>
</reference>
<comment type="caution">
    <text evidence="1">The sequence shown here is derived from an EMBL/GenBank/DDBJ whole genome shotgun (WGS) entry which is preliminary data.</text>
</comment>
<keyword evidence="2" id="KW-1185">Reference proteome</keyword>
<gene>
    <name evidence="1" type="ORF">ACFP1B_33710</name>
</gene>
<dbReference type="Proteomes" id="UP001596200">
    <property type="component" value="Unassembled WGS sequence"/>
</dbReference>
<evidence type="ECO:0000313" key="2">
    <source>
        <dbReference type="Proteomes" id="UP001596200"/>
    </source>
</evidence>
<proteinExistence type="predicted"/>
<dbReference type="EMBL" id="JBHSPU010000038">
    <property type="protein sequence ID" value="MFC5918350.1"/>
    <property type="molecule type" value="Genomic_DNA"/>
</dbReference>
<dbReference type="RefSeq" id="WP_344516475.1">
    <property type="nucleotide sequence ID" value="NZ_BAAATU010000040.1"/>
</dbReference>
<sequence length="54" mass="5573">MAAPVCAPARNQSPTAKMVEAAMSGEELTAAQDTARTAHGHFYDAAAAYFSANT</sequence>
<accession>A0ABW1GUG8</accession>
<name>A0ABW1GUG8_9ACTN</name>
<organism evidence="1 2">
    <name type="scientific">Streptomyces pulveraceus</name>
    <dbReference type="NCBI Taxonomy" id="68258"/>
    <lineage>
        <taxon>Bacteria</taxon>
        <taxon>Bacillati</taxon>
        <taxon>Actinomycetota</taxon>
        <taxon>Actinomycetes</taxon>
        <taxon>Kitasatosporales</taxon>
        <taxon>Streptomycetaceae</taxon>
        <taxon>Streptomyces</taxon>
    </lineage>
</organism>
<protein>
    <submittedName>
        <fullName evidence="1">Uncharacterized protein</fullName>
    </submittedName>
</protein>
<evidence type="ECO:0000313" key="1">
    <source>
        <dbReference type="EMBL" id="MFC5918350.1"/>
    </source>
</evidence>